<dbReference type="PRINTS" id="PR00080">
    <property type="entry name" value="SDRFAMILY"/>
</dbReference>
<gene>
    <name evidence="4" type="ORF">CVIRNUC_008440</name>
</gene>
<comment type="similarity">
    <text evidence="1 3">Belongs to the short-chain dehydrogenases/reductases (SDR) family.</text>
</comment>
<evidence type="ECO:0000256" key="3">
    <source>
        <dbReference type="RuleBase" id="RU000363"/>
    </source>
</evidence>
<dbReference type="PANTHER" id="PTHR44196:SF1">
    <property type="entry name" value="DEHYDROGENASE_REDUCTASE SDR FAMILY MEMBER 7B"/>
    <property type="match status" value="1"/>
</dbReference>
<dbReference type="InterPro" id="IPR002347">
    <property type="entry name" value="SDR_fam"/>
</dbReference>
<protein>
    <submittedName>
        <fullName evidence="4">Uncharacterized protein</fullName>
    </submittedName>
</protein>
<comment type="caution">
    <text evidence="4">The sequence shown here is derived from an EMBL/GenBank/DDBJ whole genome shotgun (WGS) entry which is preliminary data.</text>
</comment>
<sequence length="212" mass="23289">MEDVEDENAELYLVGRNQQRLSEVEQDAKAFGNAAVHSILGDLTDKKTVDQVAEKAKIVDILVNNAGTLDKESILEGDPERWQRLIALDLLAPMRLTNRLAPHMAKKGYGNIINISSVAGKEPMKGFAAYAAAKFGLTGWSLSAFEELRDYGICVSAIFPGYVATEMTEDSGLPKDKMIRPEDIAEAALLPFRMSERAVPTEIVVRPSHKLS</sequence>
<dbReference type="GO" id="GO:0016020">
    <property type="term" value="C:membrane"/>
    <property type="evidence" value="ECO:0007669"/>
    <property type="project" value="TreeGrafter"/>
</dbReference>
<dbReference type="CDD" id="cd05233">
    <property type="entry name" value="SDR_c"/>
    <property type="match status" value="1"/>
</dbReference>
<evidence type="ECO:0000256" key="1">
    <source>
        <dbReference type="ARBA" id="ARBA00006484"/>
    </source>
</evidence>
<dbReference type="PRINTS" id="PR00081">
    <property type="entry name" value="GDHRDH"/>
</dbReference>
<proteinExistence type="inferred from homology"/>
<dbReference type="SUPFAM" id="SSF51735">
    <property type="entry name" value="NAD(P)-binding Rossmann-fold domains"/>
    <property type="match status" value="1"/>
</dbReference>
<dbReference type="GO" id="GO:0016491">
    <property type="term" value="F:oxidoreductase activity"/>
    <property type="evidence" value="ECO:0007669"/>
    <property type="project" value="UniProtKB-KW"/>
</dbReference>
<organism evidence="4 5">
    <name type="scientific">Coccomyxa viridis</name>
    <dbReference type="NCBI Taxonomy" id="1274662"/>
    <lineage>
        <taxon>Eukaryota</taxon>
        <taxon>Viridiplantae</taxon>
        <taxon>Chlorophyta</taxon>
        <taxon>core chlorophytes</taxon>
        <taxon>Trebouxiophyceae</taxon>
        <taxon>Trebouxiophyceae incertae sedis</taxon>
        <taxon>Coccomyxaceae</taxon>
        <taxon>Coccomyxa</taxon>
    </lineage>
</organism>
<dbReference type="AlphaFoldDB" id="A0AAV1ID10"/>
<evidence type="ECO:0000256" key="2">
    <source>
        <dbReference type="ARBA" id="ARBA00023002"/>
    </source>
</evidence>
<keyword evidence="2" id="KW-0560">Oxidoreductase</keyword>
<dbReference type="Gene3D" id="3.40.50.720">
    <property type="entry name" value="NAD(P)-binding Rossmann-like Domain"/>
    <property type="match status" value="1"/>
</dbReference>
<keyword evidence="5" id="KW-1185">Reference proteome</keyword>
<name>A0AAV1ID10_9CHLO</name>
<dbReference type="PANTHER" id="PTHR44196">
    <property type="entry name" value="DEHYDROGENASE/REDUCTASE SDR FAMILY MEMBER 7B"/>
    <property type="match status" value="1"/>
</dbReference>
<dbReference type="Pfam" id="PF00106">
    <property type="entry name" value="adh_short"/>
    <property type="match status" value="1"/>
</dbReference>
<evidence type="ECO:0000313" key="5">
    <source>
        <dbReference type="Proteomes" id="UP001314263"/>
    </source>
</evidence>
<reference evidence="4 5" key="1">
    <citation type="submission" date="2023-10" db="EMBL/GenBank/DDBJ databases">
        <authorList>
            <person name="Maclean D."/>
            <person name="Macfadyen A."/>
        </authorList>
    </citation>
    <scope>NUCLEOTIDE SEQUENCE [LARGE SCALE GENOMIC DNA]</scope>
</reference>
<dbReference type="EMBL" id="CAUYUE010000012">
    <property type="protein sequence ID" value="CAK0785234.1"/>
    <property type="molecule type" value="Genomic_DNA"/>
</dbReference>
<evidence type="ECO:0000313" key="4">
    <source>
        <dbReference type="EMBL" id="CAK0785234.1"/>
    </source>
</evidence>
<dbReference type="Proteomes" id="UP001314263">
    <property type="component" value="Unassembled WGS sequence"/>
</dbReference>
<accession>A0AAV1ID10</accession>
<dbReference type="InterPro" id="IPR036291">
    <property type="entry name" value="NAD(P)-bd_dom_sf"/>
</dbReference>